<evidence type="ECO:0008006" key="3">
    <source>
        <dbReference type="Google" id="ProtNLM"/>
    </source>
</evidence>
<proteinExistence type="predicted"/>
<dbReference type="ExpressionAtlas" id="A5C586">
    <property type="expression patterns" value="baseline and differential"/>
</dbReference>
<dbReference type="PANTHER" id="PTHR36884">
    <property type="entry name" value="FIP1[III]-LIKE PROTEIN"/>
    <property type="match status" value="1"/>
</dbReference>
<evidence type="ECO:0000256" key="1">
    <source>
        <dbReference type="SAM" id="MobiDB-lite"/>
    </source>
</evidence>
<name>A5C586_VITVI</name>
<dbReference type="EMBL" id="AM482791">
    <property type="protein sequence ID" value="CAN75318.1"/>
    <property type="molecule type" value="Genomic_DNA"/>
</dbReference>
<feature type="compositionally biased region" description="Basic and acidic residues" evidence="1">
    <location>
        <begin position="154"/>
        <end position="167"/>
    </location>
</feature>
<dbReference type="PANTHER" id="PTHR36884:SF1">
    <property type="entry name" value="FIP1[V]-LIKE PROTEIN"/>
    <property type="match status" value="1"/>
</dbReference>
<gene>
    <name evidence="2" type="ORF">VITISV_026156</name>
</gene>
<feature type="compositionally biased region" description="Low complexity" evidence="1">
    <location>
        <begin position="17"/>
        <end position="35"/>
    </location>
</feature>
<dbReference type="AlphaFoldDB" id="A5C586"/>
<feature type="region of interest" description="Disordered" evidence="1">
    <location>
        <begin position="82"/>
        <end position="105"/>
    </location>
</feature>
<feature type="region of interest" description="Disordered" evidence="1">
    <location>
        <begin position="1"/>
        <end position="43"/>
    </location>
</feature>
<dbReference type="GO" id="GO:0006397">
    <property type="term" value="P:mRNA processing"/>
    <property type="evidence" value="ECO:0007669"/>
    <property type="project" value="InterPro"/>
</dbReference>
<dbReference type="InterPro" id="IPR044976">
    <property type="entry name" value="FIPS5/FIPS3-like"/>
</dbReference>
<feature type="region of interest" description="Disordered" evidence="1">
    <location>
        <begin position="145"/>
        <end position="209"/>
    </location>
</feature>
<reference evidence="2" key="1">
    <citation type="journal article" date="2007" name="PLoS ONE">
        <title>The first genome sequence of an elite grapevine cultivar (Pinot noir Vitis vinifera L.): coping with a highly heterozygous genome.</title>
        <authorList>
            <person name="Velasco R."/>
            <person name="Zharkikh A."/>
            <person name="Troggio M."/>
            <person name="Cartwright D.A."/>
            <person name="Cestaro A."/>
            <person name="Pruss D."/>
            <person name="Pindo M."/>
            <person name="FitzGerald L.M."/>
            <person name="Vezzulli S."/>
            <person name="Reid J."/>
            <person name="Malacarne G."/>
            <person name="Iliev D."/>
            <person name="Coppola G."/>
            <person name="Wardell B."/>
            <person name="Micheletti D."/>
            <person name="Macalma T."/>
            <person name="Facci M."/>
            <person name="Mitchell J.T."/>
            <person name="Perazzolli M."/>
            <person name="Eldredge G."/>
            <person name="Gatto P."/>
            <person name="Oyzerski R."/>
            <person name="Moretto M."/>
            <person name="Gutin N."/>
            <person name="Stefanini M."/>
            <person name="Chen Y."/>
            <person name="Segala C."/>
            <person name="Davenport C."/>
            <person name="Dematte L."/>
            <person name="Mraz A."/>
            <person name="Battilana J."/>
            <person name="Stormo K."/>
            <person name="Costa F."/>
            <person name="Tao Q."/>
            <person name="Si-Ammour A."/>
            <person name="Harkins T."/>
            <person name="Lackey A."/>
            <person name="Perbost C."/>
            <person name="Taillon B."/>
            <person name="Stella A."/>
            <person name="Solovyev V."/>
            <person name="Fawcett J.A."/>
            <person name="Sterck L."/>
            <person name="Vandepoele K."/>
            <person name="Grando S.M."/>
            <person name="Toppo S."/>
            <person name="Moser C."/>
            <person name="Lanchbury J."/>
            <person name="Bogden R."/>
            <person name="Skolnick M."/>
            <person name="Sgaramella V."/>
            <person name="Bhatnagar S.K."/>
            <person name="Fontana P."/>
            <person name="Gutin A."/>
            <person name="Van de Peer Y."/>
            <person name="Salamini F."/>
            <person name="Viola R."/>
        </authorList>
    </citation>
    <scope>NUCLEOTIDE SEQUENCE</scope>
</reference>
<sequence length="362" mass="37862">MEDDDEFGDLYTDVLRPFSSSSAPQPHQSSSNPASFNPSIDLNTHSDDEDFLYGLGKGGDFVGGSKNCAADSLELGGSRVLESGDVKLPDGASEDDKSGVDAGRGRDVDFMEKDVNFDIEEVDGEAGDVGLDPIIPGLSAAPAIPSLDAPVEPQNREKTNVVARDDASVQGDDWDSDSEDDLQIVLNDNNHGPMAAERNGVMGSDDEDEDGDPLVIVADGDQTHPPLEEQEWGEDTAVDGERKEGADAAKVNGAIAGPPKIGYSSHGYHPFHSQFKYVRPGAAPIPGAAAVVPGGTPGQVRPLANIGPVPGRGRGDWRPAGIKNAPPMQKNFHSGFGAPAWGGNMAGRGFGGGLEFTLPSHK</sequence>
<organism evidence="2">
    <name type="scientific">Vitis vinifera</name>
    <name type="common">Grape</name>
    <dbReference type="NCBI Taxonomy" id="29760"/>
    <lineage>
        <taxon>Eukaryota</taxon>
        <taxon>Viridiplantae</taxon>
        <taxon>Streptophyta</taxon>
        <taxon>Embryophyta</taxon>
        <taxon>Tracheophyta</taxon>
        <taxon>Spermatophyta</taxon>
        <taxon>Magnoliopsida</taxon>
        <taxon>eudicotyledons</taxon>
        <taxon>Gunneridae</taxon>
        <taxon>Pentapetalae</taxon>
        <taxon>rosids</taxon>
        <taxon>Vitales</taxon>
        <taxon>Vitaceae</taxon>
        <taxon>Viteae</taxon>
        <taxon>Vitis</taxon>
    </lineage>
</organism>
<protein>
    <recommendedName>
        <fullName evidence="3">FIP1[V]-like protein</fullName>
    </recommendedName>
</protein>
<accession>A5C586</accession>
<feature type="compositionally biased region" description="Acidic residues" evidence="1">
    <location>
        <begin position="172"/>
        <end position="182"/>
    </location>
</feature>
<evidence type="ECO:0000313" key="2">
    <source>
        <dbReference type="EMBL" id="CAN75318.1"/>
    </source>
</evidence>